<dbReference type="STRING" id="909613.UO65_3161"/>
<accession>A0A8E2WU19</accession>
<dbReference type="PANTHER" id="PTHR43767">
    <property type="entry name" value="LONG-CHAIN-FATTY-ACID--COA LIGASE"/>
    <property type="match status" value="1"/>
</dbReference>
<dbReference type="Gene3D" id="3.40.50.12780">
    <property type="entry name" value="N-terminal domain of ligase-like"/>
    <property type="match status" value="1"/>
</dbReference>
<name>W7IMJ7_9PSEU</name>
<dbReference type="PATRIC" id="fig|909613.9.peg.3163"/>
<sequence length="528" mass="56846">MKVRSLGTLFDDVVARGIRTVVHLDRPLDLAPLRGTRFDLPAVAALVRETAGALHAAGVGPGDSVAVVKENHWDYVLIAAAAARLGAVPALLSDHLTPESLQILLKRLEPTALVTTRAVLDDGHEHGIDLTSLVGCTVCLDGEQPGAVSLASLRGTPPPPPVERAPDAPLVVNHTSGTTGLPKLVVHTTRTLLHGIAAAEATRVPVVSTRASDTACSAIAFSHGRAVPWTASVLSLGPRELVVVSDAENAEPVLRAHPPTTVEALPSTYVRWMPMTGPDGPFRGVRLYVSTFDAMHPPTVRAYLGATARRGPLWLQVWGQTETGPLTFRVLTRRALAAAERRHPTTRDLGRPVPGRTRLKVVDPRTFAELPPGTPGLVLVRTPVVCVGYVGEHDRWHAKWNDGWWNTGDVGVRTPLGAFRLLDREVDLIPGHSGVELEDVIEDRVPGVVECVVLGTPGTTPVPVLVTRDGTLDVWAWRAAQYDLPPLAEPVVLTWEQVPRTGTGKVRRMELREVVHRGQDTYGTGLWT</sequence>
<accession>W7IMJ7</accession>
<dbReference type="AlphaFoldDB" id="W7IMJ7"/>
<dbReference type="EMBL" id="AYXG01000106">
    <property type="protein sequence ID" value="EWC61558.1"/>
    <property type="molecule type" value="Genomic_DNA"/>
</dbReference>
<gene>
    <name evidence="2" type="ORF">UO65_3161</name>
</gene>
<dbReference type="Proteomes" id="UP000019277">
    <property type="component" value="Unassembled WGS sequence"/>
</dbReference>
<dbReference type="InterPro" id="IPR000873">
    <property type="entry name" value="AMP-dep_synth/lig_dom"/>
</dbReference>
<dbReference type="InterPro" id="IPR050237">
    <property type="entry name" value="ATP-dep_AMP-bd_enzyme"/>
</dbReference>
<evidence type="ECO:0000259" key="1">
    <source>
        <dbReference type="Pfam" id="PF00501"/>
    </source>
</evidence>
<comment type="caution">
    <text evidence="2">The sequence shown here is derived from an EMBL/GenBank/DDBJ whole genome shotgun (WGS) entry which is preliminary data.</text>
</comment>
<keyword evidence="3" id="KW-1185">Reference proteome</keyword>
<dbReference type="eggNOG" id="COG0318">
    <property type="taxonomic scope" value="Bacteria"/>
</dbReference>
<feature type="domain" description="AMP-dependent synthetase/ligase" evidence="1">
    <location>
        <begin position="43"/>
        <end position="389"/>
    </location>
</feature>
<dbReference type="PROSITE" id="PS00455">
    <property type="entry name" value="AMP_BINDING"/>
    <property type="match status" value="1"/>
</dbReference>
<organism evidence="2 3">
    <name type="scientific">Actinokineospora spheciospongiae</name>
    <dbReference type="NCBI Taxonomy" id="909613"/>
    <lineage>
        <taxon>Bacteria</taxon>
        <taxon>Bacillati</taxon>
        <taxon>Actinomycetota</taxon>
        <taxon>Actinomycetes</taxon>
        <taxon>Pseudonocardiales</taxon>
        <taxon>Pseudonocardiaceae</taxon>
        <taxon>Actinokineospora</taxon>
    </lineage>
</organism>
<dbReference type="InterPro" id="IPR042099">
    <property type="entry name" value="ANL_N_sf"/>
</dbReference>
<dbReference type="OrthoDB" id="4495845at2"/>
<dbReference type="PANTHER" id="PTHR43767:SF1">
    <property type="entry name" value="NONRIBOSOMAL PEPTIDE SYNTHASE PES1 (EUROFUNG)-RELATED"/>
    <property type="match status" value="1"/>
</dbReference>
<dbReference type="RefSeq" id="WP_035283150.1">
    <property type="nucleotide sequence ID" value="NZ_AYXG01000106.1"/>
</dbReference>
<proteinExistence type="predicted"/>
<protein>
    <submittedName>
        <fullName evidence="2">Long-chain acyl-CoA synthetase</fullName>
    </submittedName>
</protein>
<evidence type="ECO:0000313" key="2">
    <source>
        <dbReference type="EMBL" id="EWC61558.1"/>
    </source>
</evidence>
<reference evidence="2 3" key="1">
    <citation type="journal article" date="2014" name="Genome Announc.">
        <title>Draft Genome Sequence of the Antitrypanosomally Active Sponge-Associated Bacterium Actinokineospora sp. Strain EG49.</title>
        <authorList>
            <person name="Harjes J."/>
            <person name="Ryu T."/>
            <person name="Abdelmohsen U.R."/>
            <person name="Moitinho-Silva L."/>
            <person name="Horn H."/>
            <person name="Ravasi T."/>
            <person name="Hentschel U."/>
        </authorList>
    </citation>
    <scope>NUCLEOTIDE SEQUENCE [LARGE SCALE GENOMIC DNA]</scope>
    <source>
        <strain evidence="2 3">EG49</strain>
    </source>
</reference>
<dbReference type="SUPFAM" id="SSF56801">
    <property type="entry name" value="Acetyl-CoA synthetase-like"/>
    <property type="match status" value="1"/>
</dbReference>
<evidence type="ECO:0000313" key="3">
    <source>
        <dbReference type="Proteomes" id="UP000019277"/>
    </source>
</evidence>
<dbReference type="Pfam" id="PF00501">
    <property type="entry name" value="AMP-binding"/>
    <property type="match status" value="1"/>
</dbReference>
<dbReference type="InterPro" id="IPR020845">
    <property type="entry name" value="AMP-binding_CS"/>
</dbReference>